<reference evidence="3" key="1">
    <citation type="submission" date="2013-05" db="EMBL/GenBank/DDBJ databases">
        <authorList>
            <person name="Yim A.K.Y."/>
            <person name="Chan T.F."/>
            <person name="Ji K.M."/>
            <person name="Liu X.Y."/>
            <person name="Zhou J.W."/>
            <person name="Li R.Q."/>
            <person name="Yang K.Y."/>
            <person name="Li J."/>
            <person name="Li M."/>
            <person name="Law P.T.W."/>
            <person name="Wu Y.L."/>
            <person name="Cai Z.L."/>
            <person name="Qin H."/>
            <person name="Bao Y."/>
            <person name="Leung R.K.K."/>
            <person name="Ng P.K.S."/>
            <person name="Zou J."/>
            <person name="Zhong X.J."/>
            <person name="Ran P.X."/>
            <person name="Zhong N.S."/>
            <person name="Liu Z.G."/>
            <person name="Tsui S.K.W."/>
        </authorList>
    </citation>
    <scope>NUCLEOTIDE SEQUENCE</scope>
    <source>
        <strain evidence="3">Derf</strain>
        <tissue evidence="3">Whole organism</tissue>
    </source>
</reference>
<reference evidence="1" key="2">
    <citation type="submission" date="2020-06" db="EMBL/GenBank/DDBJ databases">
        <authorList>
            <person name="Ji K."/>
            <person name="Li J."/>
        </authorList>
    </citation>
    <scope>NUCLEOTIDE SEQUENCE</scope>
    <source>
        <strain evidence="1">JKM2019</strain>
        <tissue evidence="1">Whole body</tissue>
    </source>
</reference>
<gene>
    <name evidence="2" type="ORF">DERF_008746</name>
    <name evidence="3" type="ORF">DERF_008758</name>
    <name evidence="1" type="ORF">HUG17_4868</name>
</gene>
<dbReference type="Proteomes" id="UP000828236">
    <property type="component" value="Unassembled WGS sequence"/>
</dbReference>
<dbReference type="EMBL" id="ASGP02000003">
    <property type="protein sequence ID" value="KAH9518162.1"/>
    <property type="molecule type" value="Genomic_DNA"/>
</dbReference>
<protein>
    <submittedName>
        <fullName evidence="3">Uncharacterized protein</fullName>
    </submittedName>
</protein>
<reference evidence="1" key="3">
    <citation type="journal article" date="2021" name="World Allergy Organ. J.">
        <title>Chromosome-level assembly of Dermatophagoides farinae genome and transcriptome reveals two novel allergens Der f 37 and Der f 39.</title>
        <authorList>
            <person name="Chen J."/>
            <person name="Cai Z."/>
            <person name="Fan D."/>
            <person name="Hu J."/>
            <person name="Hou Y."/>
            <person name="He Y."/>
            <person name="Zhang Z."/>
            <person name="Zhao Z."/>
            <person name="Gao P."/>
            <person name="Hu W."/>
            <person name="Sun J."/>
            <person name="Li J."/>
            <person name="Ji K."/>
        </authorList>
    </citation>
    <scope>NUCLEOTIDE SEQUENCE</scope>
    <source>
        <strain evidence="1">JKM2019</strain>
    </source>
</reference>
<evidence type="ECO:0000313" key="2">
    <source>
        <dbReference type="EMBL" id="KAH9518149.1"/>
    </source>
</evidence>
<name>A0A922I3W7_DERFA</name>
<dbReference type="AlphaFoldDB" id="A0A922I3W7"/>
<comment type="caution">
    <text evidence="3">The sequence shown here is derived from an EMBL/GenBank/DDBJ whole genome shotgun (WGS) entry which is preliminary data.</text>
</comment>
<accession>A0A922I3W7</accession>
<evidence type="ECO:0000313" key="1">
    <source>
        <dbReference type="EMBL" id="KAH7641823.1"/>
    </source>
</evidence>
<evidence type="ECO:0000313" key="4">
    <source>
        <dbReference type="Proteomes" id="UP000790347"/>
    </source>
</evidence>
<organism evidence="3 4">
    <name type="scientific">Dermatophagoides farinae</name>
    <name type="common">American house dust mite</name>
    <dbReference type="NCBI Taxonomy" id="6954"/>
    <lineage>
        <taxon>Eukaryota</taxon>
        <taxon>Metazoa</taxon>
        <taxon>Ecdysozoa</taxon>
        <taxon>Arthropoda</taxon>
        <taxon>Chelicerata</taxon>
        <taxon>Arachnida</taxon>
        <taxon>Acari</taxon>
        <taxon>Acariformes</taxon>
        <taxon>Sarcoptiformes</taxon>
        <taxon>Astigmata</taxon>
        <taxon>Psoroptidia</taxon>
        <taxon>Analgoidea</taxon>
        <taxon>Pyroglyphidae</taxon>
        <taxon>Dermatophagoidinae</taxon>
        <taxon>Dermatophagoides</taxon>
    </lineage>
</organism>
<dbReference type="Proteomes" id="UP000790347">
    <property type="component" value="Unassembled WGS sequence"/>
</dbReference>
<dbReference type="OrthoDB" id="6536468at2759"/>
<sequence length="102" mass="11321">MVQQQGPKIDGDEPQSLLIDISSNTDRSISELEQSVKQMSIKEESPSMKTCHDSVIQTGGAIDKNLLQPNIMTTSFDSSLMHSTSPAGMAQQPQYYQQQIQY</sequence>
<dbReference type="EMBL" id="SDOV01000004">
    <property type="protein sequence ID" value="KAH7641823.1"/>
    <property type="molecule type" value="Genomic_DNA"/>
</dbReference>
<proteinExistence type="predicted"/>
<evidence type="ECO:0000313" key="3">
    <source>
        <dbReference type="EMBL" id="KAH9518162.1"/>
    </source>
</evidence>
<reference evidence="3" key="4">
    <citation type="journal article" date="2022" name="Res Sq">
        <title>Comparative Genomics Reveals Insights into the Divergent Evolution of Astigmatic Mites and Household Pest Adaptations.</title>
        <authorList>
            <person name="Xiong Q."/>
            <person name="Wan A.T.-Y."/>
            <person name="Liu X.-Y."/>
            <person name="Fung C.S.-H."/>
            <person name="Xiao X."/>
            <person name="Malainual N."/>
            <person name="Hou J."/>
            <person name="Wang L."/>
            <person name="Wang M."/>
            <person name="Yang K."/>
            <person name="Cui Y."/>
            <person name="Leung E."/>
            <person name="Nong W."/>
            <person name="Shin S.-K."/>
            <person name="Au S."/>
            <person name="Jeong K.Y."/>
            <person name="Chew F.T."/>
            <person name="Hui J."/>
            <person name="Leung T.F."/>
            <person name="Tungtrongchitr A."/>
            <person name="Zhong N."/>
            <person name="Liu Z."/>
            <person name="Tsui S."/>
        </authorList>
    </citation>
    <scope>NUCLEOTIDE SEQUENCE</scope>
    <source>
        <strain evidence="3">Derf</strain>
        <tissue evidence="3">Whole organism</tissue>
    </source>
</reference>
<keyword evidence="4" id="KW-1185">Reference proteome</keyword>
<dbReference type="EMBL" id="ASGP02000003">
    <property type="protein sequence ID" value="KAH9518149.1"/>
    <property type="molecule type" value="Genomic_DNA"/>
</dbReference>